<dbReference type="HOGENOM" id="CLU_478570_0_0_1"/>
<proteinExistence type="predicted"/>
<gene>
    <name evidence="2" type="ORF">GUITHDRAFT_132519</name>
</gene>
<dbReference type="PaxDb" id="55529-EKX54124"/>
<dbReference type="Proteomes" id="UP000011087">
    <property type="component" value="Unassembled WGS sequence"/>
</dbReference>
<sequence>MRSALKEAAEAAKEEAARRVAAVLREVGYQARDEEDEDGDDAEDFDQDLEEEDHVVEWNYKGSPPSHWDLRTWLHEEVRLETEINKFFGRFIQEKRYSSGSGETGPVKRLEMGGLTEHDVRRLFESALPVLVSKVCDAVRDLMEDPSPSDTTPSSKCFLDASILTSKRRHEINFWQGDSSLQLAAMQAEHCFSLDSDMLLRFEHDNMLLSSTPREEWEIVAGPHALNFDGTFDLSSVPPQEGGSGQGRKGRSVISIKDLMETSIVDLSDGSSLSEEEVVALRLWTGPMHIKYNAALTGEPHEVAASLLGNSYSTTIQMIKSAMLKLAAHRKLTVERCYVVMESCGELRRIDKTGEEALNEGVHQQGLRLGDPEQALRHGSVSSRGGEGKQAAGENPTNLHGPAGDSWSRRAETILLPPGTFLEFGKQVSIPGRIRFLPILACQLPDTSSYEEAKPPLLVAGKMLEESLRQELYLLGKCSLDLKGKLVEEGEKKLEEAILDNSVKSLEEEEELQSGRKLLLFLACLSAHGSLRQLQRTPSEQDLLLHAKFIRFVESNNLREERRRRRGDED</sequence>
<dbReference type="KEGG" id="gtt:GUITHDRAFT_132519"/>
<dbReference type="EnsemblProtists" id="EKX54124">
    <property type="protein sequence ID" value="EKX54124"/>
    <property type="gene ID" value="GUITHDRAFT_132519"/>
</dbReference>
<reference evidence="2 4" key="1">
    <citation type="journal article" date="2012" name="Nature">
        <title>Algal genomes reveal evolutionary mosaicism and the fate of nucleomorphs.</title>
        <authorList>
            <consortium name="DOE Joint Genome Institute"/>
            <person name="Curtis B.A."/>
            <person name="Tanifuji G."/>
            <person name="Burki F."/>
            <person name="Gruber A."/>
            <person name="Irimia M."/>
            <person name="Maruyama S."/>
            <person name="Arias M.C."/>
            <person name="Ball S.G."/>
            <person name="Gile G.H."/>
            <person name="Hirakawa Y."/>
            <person name="Hopkins J.F."/>
            <person name="Kuo A."/>
            <person name="Rensing S.A."/>
            <person name="Schmutz J."/>
            <person name="Symeonidi A."/>
            <person name="Elias M."/>
            <person name="Eveleigh R.J."/>
            <person name="Herman E.K."/>
            <person name="Klute M.J."/>
            <person name="Nakayama T."/>
            <person name="Obornik M."/>
            <person name="Reyes-Prieto A."/>
            <person name="Armbrust E.V."/>
            <person name="Aves S.J."/>
            <person name="Beiko R.G."/>
            <person name="Coutinho P."/>
            <person name="Dacks J.B."/>
            <person name="Durnford D.G."/>
            <person name="Fast N.M."/>
            <person name="Green B.R."/>
            <person name="Grisdale C.J."/>
            <person name="Hempel F."/>
            <person name="Henrissat B."/>
            <person name="Hoppner M.P."/>
            <person name="Ishida K."/>
            <person name="Kim E."/>
            <person name="Koreny L."/>
            <person name="Kroth P.G."/>
            <person name="Liu Y."/>
            <person name="Malik S.B."/>
            <person name="Maier U.G."/>
            <person name="McRose D."/>
            <person name="Mock T."/>
            <person name="Neilson J.A."/>
            <person name="Onodera N.T."/>
            <person name="Poole A.M."/>
            <person name="Pritham E.J."/>
            <person name="Richards T.A."/>
            <person name="Rocap G."/>
            <person name="Roy S.W."/>
            <person name="Sarai C."/>
            <person name="Schaack S."/>
            <person name="Shirato S."/>
            <person name="Slamovits C.H."/>
            <person name="Spencer D.F."/>
            <person name="Suzuki S."/>
            <person name="Worden A.Z."/>
            <person name="Zauner S."/>
            <person name="Barry K."/>
            <person name="Bell C."/>
            <person name="Bharti A.K."/>
            <person name="Crow J.A."/>
            <person name="Grimwood J."/>
            <person name="Kramer R."/>
            <person name="Lindquist E."/>
            <person name="Lucas S."/>
            <person name="Salamov A."/>
            <person name="McFadden G.I."/>
            <person name="Lane C.E."/>
            <person name="Keeling P.J."/>
            <person name="Gray M.W."/>
            <person name="Grigoriev I.V."/>
            <person name="Archibald J.M."/>
        </authorList>
    </citation>
    <scope>NUCLEOTIDE SEQUENCE</scope>
    <source>
        <strain evidence="2 4">CCMP2712</strain>
    </source>
</reference>
<reference evidence="4" key="2">
    <citation type="submission" date="2012-11" db="EMBL/GenBank/DDBJ databases">
        <authorList>
            <person name="Kuo A."/>
            <person name="Curtis B.A."/>
            <person name="Tanifuji G."/>
            <person name="Burki F."/>
            <person name="Gruber A."/>
            <person name="Irimia M."/>
            <person name="Maruyama S."/>
            <person name="Arias M.C."/>
            <person name="Ball S.G."/>
            <person name="Gile G.H."/>
            <person name="Hirakawa Y."/>
            <person name="Hopkins J.F."/>
            <person name="Rensing S.A."/>
            <person name="Schmutz J."/>
            <person name="Symeonidi A."/>
            <person name="Elias M."/>
            <person name="Eveleigh R.J."/>
            <person name="Herman E.K."/>
            <person name="Klute M.J."/>
            <person name="Nakayama T."/>
            <person name="Obornik M."/>
            <person name="Reyes-Prieto A."/>
            <person name="Armbrust E.V."/>
            <person name="Aves S.J."/>
            <person name="Beiko R.G."/>
            <person name="Coutinho P."/>
            <person name="Dacks J.B."/>
            <person name="Durnford D.G."/>
            <person name="Fast N.M."/>
            <person name="Green B.R."/>
            <person name="Grisdale C."/>
            <person name="Hempe F."/>
            <person name="Henrissat B."/>
            <person name="Hoppner M.P."/>
            <person name="Ishida K.-I."/>
            <person name="Kim E."/>
            <person name="Koreny L."/>
            <person name="Kroth P.G."/>
            <person name="Liu Y."/>
            <person name="Malik S.-B."/>
            <person name="Maier U.G."/>
            <person name="McRose D."/>
            <person name="Mock T."/>
            <person name="Neilson J.A."/>
            <person name="Onodera N.T."/>
            <person name="Poole A.M."/>
            <person name="Pritham E.J."/>
            <person name="Richards T.A."/>
            <person name="Rocap G."/>
            <person name="Roy S.W."/>
            <person name="Sarai C."/>
            <person name="Schaack S."/>
            <person name="Shirato S."/>
            <person name="Slamovits C.H."/>
            <person name="Spencer D.F."/>
            <person name="Suzuki S."/>
            <person name="Worden A.Z."/>
            <person name="Zauner S."/>
            <person name="Barry K."/>
            <person name="Bell C."/>
            <person name="Bharti A.K."/>
            <person name="Crow J.A."/>
            <person name="Grimwood J."/>
            <person name="Kramer R."/>
            <person name="Lindquist E."/>
            <person name="Lucas S."/>
            <person name="Salamov A."/>
            <person name="McFadden G.I."/>
            <person name="Lane C.E."/>
            <person name="Keeling P.J."/>
            <person name="Gray M.W."/>
            <person name="Grigoriev I.V."/>
            <person name="Archibald J.M."/>
        </authorList>
    </citation>
    <scope>NUCLEOTIDE SEQUENCE</scope>
    <source>
        <strain evidence="4">CCMP2712</strain>
    </source>
</reference>
<organism evidence="2">
    <name type="scientific">Guillardia theta (strain CCMP2712)</name>
    <name type="common">Cryptophyte</name>
    <dbReference type="NCBI Taxonomy" id="905079"/>
    <lineage>
        <taxon>Eukaryota</taxon>
        <taxon>Cryptophyceae</taxon>
        <taxon>Pyrenomonadales</taxon>
        <taxon>Geminigeraceae</taxon>
        <taxon>Guillardia</taxon>
    </lineage>
</organism>
<keyword evidence="4" id="KW-1185">Reference proteome</keyword>
<evidence type="ECO:0000313" key="4">
    <source>
        <dbReference type="Proteomes" id="UP000011087"/>
    </source>
</evidence>
<dbReference type="GeneID" id="17310900"/>
<protein>
    <submittedName>
        <fullName evidence="2 3">Uncharacterized protein</fullName>
    </submittedName>
</protein>
<accession>L1K0N6</accession>
<feature type="region of interest" description="Disordered" evidence="1">
    <location>
        <begin position="361"/>
        <end position="406"/>
    </location>
</feature>
<dbReference type="RefSeq" id="XP_005841104.1">
    <property type="nucleotide sequence ID" value="XM_005841047.1"/>
</dbReference>
<name>L1K0N6_GUITC</name>
<reference evidence="3" key="3">
    <citation type="submission" date="2016-03" db="UniProtKB">
        <authorList>
            <consortium name="EnsemblProtists"/>
        </authorList>
    </citation>
    <scope>IDENTIFICATION</scope>
</reference>
<evidence type="ECO:0000313" key="3">
    <source>
        <dbReference type="EnsemblProtists" id="EKX54124"/>
    </source>
</evidence>
<dbReference type="AlphaFoldDB" id="L1K0N6"/>
<evidence type="ECO:0000313" key="2">
    <source>
        <dbReference type="EMBL" id="EKX54124.1"/>
    </source>
</evidence>
<dbReference type="EMBL" id="JH992968">
    <property type="protein sequence ID" value="EKX54124.1"/>
    <property type="molecule type" value="Genomic_DNA"/>
</dbReference>
<evidence type="ECO:0000256" key="1">
    <source>
        <dbReference type="SAM" id="MobiDB-lite"/>
    </source>
</evidence>